<dbReference type="Gene3D" id="3.30.720.110">
    <property type="match status" value="1"/>
</dbReference>
<evidence type="ECO:0000313" key="3">
    <source>
        <dbReference type="Proteomes" id="UP000539175"/>
    </source>
</evidence>
<organism evidence="2 3">
    <name type="scientific">Nitrospirillum iridis</name>
    <dbReference type="NCBI Taxonomy" id="765888"/>
    <lineage>
        <taxon>Bacteria</taxon>
        <taxon>Pseudomonadati</taxon>
        <taxon>Pseudomonadota</taxon>
        <taxon>Alphaproteobacteria</taxon>
        <taxon>Rhodospirillales</taxon>
        <taxon>Azospirillaceae</taxon>
        <taxon>Nitrospirillum</taxon>
    </lineage>
</organism>
<reference evidence="2 3" key="1">
    <citation type="submission" date="2020-08" db="EMBL/GenBank/DDBJ databases">
        <title>Genomic Encyclopedia of Type Strains, Phase IV (KMG-IV): sequencing the most valuable type-strain genomes for metagenomic binning, comparative biology and taxonomic classification.</title>
        <authorList>
            <person name="Goeker M."/>
        </authorList>
    </citation>
    <scope>NUCLEOTIDE SEQUENCE [LARGE SCALE GENOMIC DNA]</scope>
    <source>
        <strain evidence="2 3">DSM 22198</strain>
    </source>
</reference>
<dbReference type="SUPFAM" id="SSF54593">
    <property type="entry name" value="Glyoxalase/Bleomycin resistance protein/Dihydroxybiphenyl dioxygenase"/>
    <property type="match status" value="1"/>
</dbReference>
<name>A0A7X0B2Z6_9PROT</name>
<gene>
    <name evidence="2" type="ORF">FHS74_005342</name>
</gene>
<dbReference type="InterPro" id="IPR029068">
    <property type="entry name" value="Glyas_Bleomycin-R_OHBP_Dase"/>
</dbReference>
<evidence type="ECO:0000313" key="2">
    <source>
        <dbReference type="EMBL" id="MBB6254752.1"/>
    </source>
</evidence>
<dbReference type="Gene3D" id="3.30.720.120">
    <property type="match status" value="1"/>
</dbReference>
<dbReference type="Proteomes" id="UP000539175">
    <property type="component" value="Unassembled WGS sequence"/>
</dbReference>
<dbReference type="InterPro" id="IPR004360">
    <property type="entry name" value="Glyas_Fos-R_dOase_dom"/>
</dbReference>
<dbReference type="AlphaFoldDB" id="A0A7X0B2Z6"/>
<comment type="caution">
    <text evidence="2">The sequence shown here is derived from an EMBL/GenBank/DDBJ whole genome shotgun (WGS) entry which is preliminary data.</text>
</comment>
<dbReference type="PROSITE" id="PS51819">
    <property type="entry name" value="VOC"/>
    <property type="match status" value="1"/>
</dbReference>
<evidence type="ECO:0000259" key="1">
    <source>
        <dbReference type="PROSITE" id="PS51819"/>
    </source>
</evidence>
<dbReference type="InterPro" id="IPR037523">
    <property type="entry name" value="VOC_core"/>
</dbReference>
<accession>A0A7X0B2Z6</accession>
<feature type="domain" description="VOC" evidence="1">
    <location>
        <begin position="11"/>
        <end position="137"/>
    </location>
</feature>
<protein>
    <submittedName>
        <fullName evidence="2">Putative glyoxalase superfamily protein PhnB</fullName>
    </submittedName>
</protein>
<dbReference type="PANTHER" id="PTHR34109:SF1">
    <property type="entry name" value="VOC DOMAIN-CONTAINING PROTEIN"/>
    <property type="match status" value="1"/>
</dbReference>
<keyword evidence="3" id="KW-1185">Reference proteome</keyword>
<proteinExistence type="predicted"/>
<dbReference type="Pfam" id="PF00903">
    <property type="entry name" value="Glyoxalase"/>
    <property type="match status" value="1"/>
</dbReference>
<sequence>MTPMPDTVRRSPKFFPLLRYEDPAAAVDWLCAAFGLTRHFVAKDERGRVVHAQLRLGDDLLMLGPDNPVDRYGMHSPLVLNGLNQGVCVALSDVDAHCAQARAAGAEILTDLHDTGYGAREYVARDLEGHVWTFGNYWGEP</sequence>
<dbReference type="EMBL" id="JACIIZ010000019">
    <property type="protein sequence ID" value="MBB6254752.1"/>
    <property type="molecule type" value="Genomic_DNA"/>
</dbReference>
<dbReference type="PANTHER" id="PTHR34109">
    <property type="entry name" value="BNAUNNG04460D PROTEIN-RELATED"/>
    <property type="match status" value="1"/>
</dbReference>